<evidence type="ECO:0000313" key="1">
    <source>
        <dbReference type="EMBL" id="PVD22962.1"/>
    </source>
</evidence>
<comment type="caution">
    <text evidence="1">The sequence shown here is derived from an EMBL/GenBank/DDBJ whole genome shotgun (WGS) entry which is preliminary data.</text>
</comment>
<name>A0A2T7NP84_POMCA</name>
<keyword evidence="2" id="KW-1185">Reference proteome</keyword>
<dbReference type="AlphaFoldDB" id="A0A2T7NP84"/>
<gene>
    <name evidence="1" type="ORF">C0Q70_16222</name>
</gene>
<proteinExistence type="predicted"/>
<evidence type="ECO:0000313" key="2">
    <source>
        <dbReference type="Proteomes" id="UP000245119"/>
    </source>
</evidence>
<protein>
    <submittedName>
        <fullName evidence="1">Uncharacterized protein</fullName>
    </submittedName>
</protein>
<dbReference type="EMBL" id="PZQS01000010">
    <property type="protein sequence ID" value="PVD22962.1"/>
    <property type="molecule type" value="Genomic_DNA"/>
</dbReference>
<reference evidence="1 2" key="1">
    <citation type="submission" date="2018-04" db="EMBL/GenBank/DDBJ databases">
        <title>The genome of golden apple snail Pomacea canaliculata provides insight into stress tolerance and invasive adaptation.</title>
        <authorList>
            <person name="Liu C."/>
            <person name="Liu B."/>
            <person name="Ren Y."/>
            <person name="Zhang Y."/>
            <person name="Wang H."/>
            <person name="Li S."/>
            <person name="Jiang F."/>
            <person name="Yin L."/>
            <person name="Zhang G."/>
            <person name="Qian W."/>
            <person name="Fan W."/>
        </authorList>
    </citation>
    <scope>NUCLEOTIDE SEQUENCE [LARGE SCALE GENOMIC DNA]</scope>
    <source>
        <strain evidence="1">SZHN2017</strain>
        <tissue evidence="1">Muscle</tissue>
    </source>
</reference>
<organism evidence="1 2">
    <name type="scientific">Pomacea canaliculata</name>
    <name type="common">Golden apple snail</name>
    <dbReference type="NCBI Taxonomy" id="400727"/>
    <lineage>
        <taxon>Eukaryota</taxon>
        <taxon>Metazoa</taxon>
        <taxon>Spiralia</taxon>
        <taxon>Lophotrochozoa</taxon>
        <taxon>Mollusca</taxon>
        <taxon>Gastropoda</taxon>
        <taxon>Caenogastropoda</taxon>
        <taxon>Architaenioglossa</taxon>
        <taxon>Ampullarioidea</taxon>
        <taxon>Ampullariidae</taxon>
        <taxon>Pomacea</taxon>
    </lineage>
</organism>
<sequence length="67" mass="7113">MRLNAAMKLCCESSGFVAERAVHLPTLPAGVSRIFQMAASYCERSSAVESVASAAVALDRLLLLDTI</sequence>
<accession>A0A2T7NP84</accession>
<dbReference type="Proteomes" id="UP000245119">
    <property type="component" value="Linkage Group LG10"/>
</dbReference>